<protein>
    <recommendedName>
        <fullName evidence="1">HTH cro/C1-type domain-containing protein</fullName>
    </recommendedName>
</protein>
<dbReference type="Gene3D" id="1.10.260.40">
    <property type="entry name" value="lambda repressor-like DNA-binding domains"/>
    <property type="match status" value="1"/>
</dbReference>
<evidence type="ECO:0000313" key="2">
    <source>
        <dbReference type="EMBL" id="ATI42047.1"/>
    </source>
</evidence>
<dbReference type="Pfam" id="PF13560">
    <property type="entry name" value="HTH_31"/>
    <property type="match status" value="1"/>
</dbReference>
<evidence type="ECO:0000313" key="3">
    <source>
        <dbReference type="Proteomes" id="UP000219050"/>
    </source>
</evidence>
<dbReference type="SUPFAM" id="SSF47413">
    <property type="entry name" value="lambda repressor-like DNA-binding domains"/>
    <property type="match status" value="1"/>
</dbReference>
<accession>A0A291LZJ9</accession>
<dbReference type="EMBL" id="CP021404">
    <property type="protein sequence ID" value="ATI42047.1"/>
    <property type="molecule type" value="Genomic_DNA"/>
</dbReference>
<organism evidence="2 3">
    <name type="scientific">Pacificitalea manganoxidans</name>
    <dbReference type="NCBI Taxonomy" id="1411902"/>
    <lineage>
        <taxon>Bacteria</taxon>
        <taxon>Pseudomonadati</taxon>
        <taxon>Pseudomonadota</taxon>
        <taxon>Alphaproteobacteria</taxon>
        <taxon>Rhodobacterales</taxon>
        <taxon>Paracoccaceae</taxon>
        <taxon>Pacificitalea</taxon>
    </lineage>
</organism>
<reference evidence="2 3" key="1">
    <citation type="submission" date="2017-05" db="EMBL/GenBank/DDBJ databases">
        <title>Comparative genomic and metabolic analysis of manganese-oxidizing mechanisms in Celeribater manganoxidans DY25T: its adaption to the environment of polymetallic nodule.</title>
        <authorList>
            <person name="Wang X."/>
        </authorList>
    </citation>
    <scope>NUCLEOTIDE SEQUENCE [LARGE SCALE GENOMIC DNA]</scope>
    <source>
        <strain evidence="2 3">DY25</strain>
    </source>
</reference>
<feature type="domain" description="HTH cro/C1-type" evidence="1">
    <location>
        <begin position="18"/>
        <end position="62"/>
    </location>
</feature>
<dbReference type="OrthoDB" id="8902678at2"/>
<dbReference type="RefSeq" id="WP_097373328.1">
    <property type="nucleotide sequence ID" value="NZ_CP021404.1"/>
</dbReference>
<dbReference type="Proteomes" id="UP000219050">
    <property type="component" value="Chromosome"/>
</dbReference>
<dbReference type="CDD" id="cd00093">
    <property type="entry name" value="HTH_XRE"/>
    <property type="match status" value="1"/>
</dbReference>
<sequence>MSRDLSENLRLLCSYHTSIAEVCRQLGANRSQFNRYLNGQTLPSLRVMRKICDFFGVEEAELLMPHAQFRELIRLKPPSGPTDIERNQLRRISEDVLAASLPKLDAYAGYYFTYYNSMSHPGRVLKGLTKIYPTAHSMNLKTLEVIGRRGRGGFTCKYQGSCFMLGDRLFITAMEMLTRNEVIQIILYPSYTHRIRHLSGIMSGVSAHATRAPAATQIAMEFLGPRIDRRGALEYCGLFAPDDPQVPPNMRAMISGQSDPTSHLLMAAPG</sequence>
<name>A0A291LZJ9_9RHOB</name>
<keyword evidence="3" id="KW-1185">Reference proteome</keyword>
<gene>
    <name evidence="2" type="ORF">CBW24_08530</name>
</gene>
<dbReference type="InterPro" id="IPR001387">
    <property type="entry name" value="Cro/C1-type_HTH"/>
</dbReference>
<dbReference type="PROSITE" id="PS50943">
    <property type="entry name" value="HTH_CROC1"/>
    <property type="match status" value="1"/>
</dbReference>
<proteinExistence type="predicted"/>
<dbReference type="GO" id="GO:0003677">
    <property type="term" value="F:DNA binding"/>
    <property type="evidence" value="ECO:0007669"/>
    <property type="project" value="InterPro"/>
</dbReference>
<dbReference type="AlphaFoldDB" id="A0A291LZJ9"/>
<evidence type="ECO:0000259" key="1">
    <source>
        <dbReference type="PROSITE" id="PS50943"/>
    </source>
</evidence>
<dbReference type="InterPro" id="IPR010982">
    <property type="entry name" value="Lambda_DNA-bd_dom_sf"/>
</dbReference>
<dbReference type="KEGG" id="cmag:CBW24_08530"/>
<dbReference type="SMART" id="SM00530">
    <property type="entry name" value="HTH_XRE"/>
    <property type="match status" value="1"/>
</dbReference>